<evidence type="ECO:0000256" key="3">
    <source>
        <dbReference type="ARBA" id="ARBA00022837"/>
    </source>
</evidence>
<evidence type="ECO:0000256" key="2">
    <source>
        <dbReference type="ARBA" id="ARBA00022737"/>
    </source>
</evidence>
<keyword evidence="6" id="KW-1185">Reference proteome</keyword>
<name>A0ABD3CAY1_9LAMI</name>
<evidence type="ECO:0000313" key="5">
    <source>
        <dbReference type="EMBL" id="KAL3626727.1"/>
    </source>
</evidence>
<dbReference type="InterPro" id="IPR050145">
    <property type="entry name" value="Centrin_CML-like"/>
</dbReference>
<accession>A0ABD3CAY1</accession>
<reference evidence="6" key="1">
    <citation type="journal article" date="2024" name="IScience">
        <title>Strigolactones Initiate the Formation of Haustorium-like Structures in Castilleja.</title>
        <authorList>
            <person name="Buerger M."/>
            <person name="Peterson D."/>
            <person name="Chory J."/>
        </authorList>
    </citation>
    <scope>NUCLEOTIDE SEQUENCE [LARGE SCALE GENOMIC DNA]</scope>
</reference>
<dbReference type="PANTHER" id="PTHR23050">
    <property type="entry name" value="CALCIUM BINDING PROTEIN"/>
    <property type="match status" value="1"/>
</dbReference>
<protein>
    <submittedName>
        <fullName evidence="5">Calcium-binding protein cml13</fullName>
    </submittedName>
</protein>
<gene>
    <name evidence="5" type="primary">CML13_3</name>
    <name evidence="5" type="ORF">CASFOL_029470</name>
</gene>
<dbReference type="FunFam" id="1.10.238.10:FF:000268">
    <property type="entry name" value="Centrin 2"/>
    <property type="match status" value="1"/>
</dbReference>
<comment type="caution">
    <text evidence="5">The sequence shown here is derived from an EMBL/GenBank/DDBJ whole genome shotgun (WGS) entry which is preliminary data.</text>
</comment>
<dbReference type="EMBL" id="JAVIJP010000046">
    <property type="protein sequence ID" value="KAL3626727.1"/>
    <property type="molecule type" value="Genomic_DNA"/>
</dbReference>
<feature type="domain" description="EF-hand" evidence="4">
    <location>
        <begin position="54"/>
        <end position="89"/>
    </location>
</feature>
<evidence type="ECO:0000259" key="4">
    <source>
        <dbReference type="PROSITE" id="PS50222"/>
    </source>
</evidence>
<dbReference type="PROSITE" id="PS00018">
    <property type="entry name" value="EF_HAND_1"/>
    <property type="match status" value="4"/>
</dbReference>
<evidence type="ECO:0000313" key="6">
    <source>
        <dbReference type="Proteomes" id="UP001632038"/>
    </source>
</evidence>
<evidence type="ECO:0000256" key="1">
    <source>
        <dbReference type="ARBA" id="ARBA00022723"/>
    </source>
</evidence>
<sequence>MGFCKFPPFFYFLRAYKRRGAEIVIFPRIDMSTLYRGLSRKDKPRGRHQGLNQQKRQEIKEAFELFDTDGSGTIDAKELNVAMRALGFEMSEEEITRMIAEVDKDGSGAIDFDEFCHMMTAKFGERDTREELMKAFVVIDQDKNGKISFADIQRVAQNLGERFSDKEIHDMIDEADRDRDGEVCVDEFLRMMRRTSYGY</sequence>
<feature type="domain" description="EF-hand" evidence="4">
    <location>
        <begin position="127"/>
        <end position="162"/>
    </location>
</feature>
<dbReference type="AlphaFoldDB" id="A0ABD3CAY1"/>
<keyword evidence="3" id="KW-0106">Calcium</keyword>
<proteinExistence type="predicted"/>
<dbReference type="SUPFAM" id="SSF47473">
    <property type="entry name" value="EF-hand"/>
    <property type="match status" value="1"/>
</dbReference>
<feature type="domain" description="EF-hand" evidence="4">
    <location>
        <begin position="90"/>
        <end position="125"/>
    </location>
</feature>
<keyword evidence="1" id="KW-0479">Metal-binding</keyword>
<dbReference type="InterPro" id="IPR011992">
    <property type="entry name" value="EF-hand-dom_pair"/>
</dbReference>
<dbReference type="InterPro" id="IPR018247">
    <property type="entry name" value="EF_Hand_1_Ca_BS"/>
</dbReference>
<dbReference type="Gene3D" id="1.10.238.10">
    <property type="entry name" value="EF-hand"/>
    <property type="match status" value="2"/>
</dbReference>
<dbReference type="SMART" id="SM00054">
    <property type="entry name" value="EFh"/>
    <property type="match status" value="4"/>
</dbReference>
<keyword evidence="2" id="KW-0677">Repeat</keyword>
<organism evidence="5 6">
    <name type="scientific">Castilleja foliolosa</name>
    <dbReference type="NCBI Taxonomy" id="1961234"/>
    <lineage>
        <taxon>Eukaryota</taxon>
        <taxon>Viridiplantae</taxon>
        <taxon>Streptophyta</taxon>
        <taxon>Embryophyta</taxon>
        <taxon>Tracheophyta</taxon>
        <taxon>Spermatophyta</taxon>
        <taxon>Magnoliopsida</taxon>
        <taxon>eudicotyledons</taxon>
        <taxon>Gunneridae</taxon>
        <taxon>Pentapetalae</taxon>
        <taxon>asterids</taxon>
        <taxon>lamiids</taxon>
        <taxon>Lamiales</taxon>
        <taxon>Orobanchaceae</taxon>
        <taxon>Pedicularideae</taxon>
        <taxon>Castillejinae</taxon>
        <taxon>Castilleja</taxon>
    </lineage>
</organism>
<dbReference type="GO" id="GO:0005509">
    <property type="term" value="F:calcium ion binding"/>
    <property type="evidence" value="ECO:0007669"/>
    <property type="project" value="UniProtKB-ARBA"/>
</dbReference>
<dbReference type="FunFam" id="1.10.238.10:FF:000256">
    <property type="entry name" value="probable calcium-binding protein CML20"/>
    <property type="match status" value="1"/>
</dbReference>
<feature type="domain" description="EF-hand" evidence="4">
    <location>
        <begin position="163"/>
        <end position="198"/>
    </location>
</feature>
<dbReference type="Proteomes" id="UP001632038">
    <property type="component" value="Unassembled WGS sequence"/>
</dbReference>
<dbReference type="CDD" id="cd00051">
    <property type="entry name" value="EFh"/>
    <property type="match status" value="1"/>
</dbReference>
<dbReference type="PROSITE" id="PS50222">
    <property type="entry name" value="EF_HAND_2"/>
    <property type="match status" value="4"/>
</dbReference>
<dbReference type="InterPro" id="IPR002048">
    <property type="entry name" value="EF_hand_dom"/>
</dbReference>
<dbReference type="Pfam" id="PF13499">
    <property type="entry name" value="EF-hand_7"/>
    <property type="match status" value="2"/>
</dbReference>